<keyword evidence="12" id="KW-1185">Reference proteome</keyword>
<comment type="caution">
    <text evidence="9">Lacks conserved residue(s) required for the propagation of feature annotation.</text>
</comment>
<evidence type="ECO:0000256" key="6">
    <source>
        <dbReference type="ARBA" id="ARBA00022837"/>
    </source>
</evidence>
<evidence type="ECO:0000259" key="10">
    <source>
        <dbReference type="PROSITE" id="PS51828"/>
    </source>
</evidence>
<dbReference type="PRINTS" id="PR00895">
    <property type="entry name" value="PENTAXIN"/>
</dbReference>
<dbReference type="PROSITE" id="PS51828">
    <property type="entry name" value="PTX_2"/>
    <property type="match status" value="1"/>
</dbReference>
<gene>
    <name evidence="11" type="primary">LOC115566832</name>
</gene>
<evidence type="ECO:0000256" key="7">
    <source>
        <dbReference type="ARBA" id="ARBA00023157"/>
    </source>
</evidence>
<evidence type="ECO:0000256" key="5">
    <source>
        <dbReference type="ARBA" id="ARBA00022729"/>
    </source>
</evidence>
<dbReference type="SMART" id="SM00159">
    <property type="entry name" value="PTX"/>
    <property type="match status" value="1"/>
</dbReference>
<dbReference type="PANTHER" id="PTHR45869:SF7">
    <property type="entry name" value="C-REACTIVE PROTEIN"/>
    <property type="match status" value="1"/>
</dbReference>
<evidence type="ECO:0000256" key="8">
    <source>
        <dbReference type="ARBA" id="ARBA00038102"/>
    </source>
</evidence>
<dbReference type="GeneTree" id="ENSGT01100000263515"/>
<keyword evidence="4" id="KW-0479">Metal-binding</keyword>
<evidence type="ECO:0000313" key="11">
    <source>
        <dbReference type="Ensembl" id="ENSSAUP00010003851.1"/>
    </source>
</evidence>
<dbReference type="GO" id="GO:0046872">
    <property type="term" value="F:metal ion binding"/>
    <property type="evidence" value="ECO:0007669"/>
    <property type="project" value="UniProtKB-KW"/>
</dbReference>
<keyword evidence="7" id="KW-1015">Disulfide bond</keyword>
<dbReference type="GO" id="GO:0005576">
    <property type="term" value="C:extracellular region"/>
    <property type="evidence" value="ECO:0007669"/>
    <property type="project" value="UniProtKB-SubCell"/>
</dbReference>
<dbReference type="Gene3D" id="2.60.120.200">
    <property type="match status" value="1"/>
</dbReference>
<dbReference type="InParanoid" id="A0A671TR26"/>
<keyword evidence="6" id="KW-0106">Calcium</keyword>
<proteinExistence type="inferred from homology"/>
<evidence type="ECO:0000256" key="1">
    <source>
        <dbReference type="ARBA" id="ARBA00001913"/>
    </source>
</evidence>
<dbReference type="Proteomes" id="UP000472265">
    <property type="component" value="Chromosome 17"/>
</dbReference>
<organism evidence="11 12">
    <name type="scientific">Sparus aurata</name>
    <name type="common">Gilthead sea bream</name>
    <dbReference type="NCBI Taxonomy" id="8175"/>
    <lineage>
        <taxon>Eukaryota</taxon>
        <taxon>Metazoa</taxon>
        <taxon>Chordata</taxon>
        <taxon>Craniata</taxon>
        <taxon>Vertebrata</taxon>
        <taxon>Euteleostomi</taxon>
        <taxon>Actinopterygii</taxon>
        <taxon>Neopterygii</taxon>
        <taxon>Teleostei</taxon>
        <taxon>Neoteleostei</taxon>
        <taxon>Acanthomorphata</taxon>
        <taxon>Eupercaria</taxon>
        <taxon>Spariformes</taxon>
        <taxon>Sparidae</taxon>
        <taxon>Sparus</taxon>
    </lineage>
</organism>
<dbReference type="InterPro" id="IPR001759">
    <property type="entry name" value="PTX_dom"/>
</dbReference>
<sequence>MEYINVTFAKSVLNCMLFRVMAGISRLLEALVVIFFKFFIFFVYLSFYQMAFLLLLAMLTACAATPQDLSSKMFTFPEETQTANVRLTTSGQMFKAVTVCLRSITDLSRAHALFSLATPSSDNGFLIFKGAANNIISVSVVNTDAGFRGQDYKLNTWHPICSTWDSESGLAQLWLDGKPSIRKFTGGSNITNPIVILGQEQDSYGGKFDRRQSFIGMITDVHMWDHTLSSCEVQRYVDDRNFSPGNVLNWRALEFQTTGRVLIENKQLPCY</sequence>
<reference evidence="11" key="1">
    <citation type="submission" date="2021-04" db="EMBL/GenBank/DDBJ databases">
        <authorList>
            <consortium name="Wellcome Sanger Institute Data Sharing"/>
        </authorList>
    </citation>
    <scope>NUCLEOTIDE SEQUENCE [LARGE SCALE GENOMIC DNA]</scope>
</reference>
<dbReference type="Ensembl" id="ENSSAUT00010004162.1">
    <property type="protein sequence ID" value="ENSSAUP00010003851.1"/>
    <property type="gene ID" value="ENSSAUG00010002010.1"/>
</dbReference>
<comment type="cofactor">
    <cofactor evidence="1">
        <name>Ca(2+)</name>
        <dbReference type="ChEBI" id="CHEBI:29108"/>
    </cofactor>
</comment>
<accession>A0A671TR26</accession>
<keyword evidence="5" id="KW-0732">Signal</keyword>
<dbReference type="InterPro" id="IPR051005">
    <property type="entry name" value="Pentraxin_domain"/>
</dbReference>
<reference evidence="11" key="3">
    <citation type="submission" date="2025-09" db="UniProtKB">
        <authorList>
            <consortium name="Ensembl"/>
        </authorList>
    </citation>
    <scope>IDENTIFICATION</scope>
</reference>
<dbReference type="SUPFAM" id="SSF49899">
    <property type="entry name" value="Concanavalin A-like lectins/glucanases"/>
    <property type="match status" value="1"/>
</dbReference>
<keyword evidence="3" id="KW-0964">Secreted</keyword>
<dbReference type="Pfam" id="PF00354">
    <property type="entry name" value="Pentaxin"/>
    <property type="match status" value="1"/>
</dbReference>
<feature type="domain" description="Pentraxin (PTX)" evidence="10">
    <location>
        <begin position="70"/>
        <end position="270"/>
    </location>
</feature>
<dbReference type="FunFam" id="2.60.120.200:FF:000070">
    <property type="entry name" value="Serum amyloid P-component"/>
    <property type="match status" value="1"/>
</dbReference>
<comment type="similarity">
    <text evidence="8">Belongs to the pentraxin family.</text>
</comment>
<protein>
    <recommendedName>
        <fullName evidence="10">Pentraxin (PTX) domain-containing protein</fullName>
    </recommendedName>
</protein>
<comment type="subcellular location">
    <subcellularLocation>
        <location evidence="2">Secreted</location>
    </subcellularLocation>
</comment>
<dbReference type="InterPro" id="IPR013320">
    <property type="entry name" value="ConA-like_dom_sf"/>
</dbReference>
<evidence type="ECO:0000256" key="2">
    <source>
        <dbReference type="ARBA" id="ARBA00004613"/>
    </source>
</evidence>
<evidence type="ECO:0000313" key="12">
    <source>
        <dbReference type="Proteomes" id="UP000472265"/>
    </source>
</evidence>
<evidence type="ECO:0000256" key="4">
    <source>
        <dbReference type="ARBA" id="ARBA00022723"/>
    </source>
</evidence>
<evidence type="ECO:0000256" key="9">
    <source>
        <dbReference type="PROSITE-ProRule" id="PRU01172"/>
    </source>
</evidence>
<evidence type="ECO:0000256" key="3">
    <source>
        <dbReference type="ARBA" id="ARBA00022525"/>
    </source>
</evidence>
<dbReference type="AlphaFoldDB" id="A0A671TR26"/>
<name>A0A671TR26_SPAAU</name>
<dbReference type="PANTHER" id="PTHR45869">
    <property type="entry name" value="C-REACTIVE PROTEIN-RELATED"/>
    <property type="match status" value="1"/>
</dbReference>
<reference evidence="11" key="2">
    <citation type="submission" date="2025-08" db="UniProtKB">
        <authorList>
            <consortium name="Ensembl"/>
        </authorList>
    </citation>
    <scope>IDENTIFICATION</scope>
</reference>